<reference evidence="2" key="1">
    <citation type="journal article" date="2017" name="Plant J.">
        <title>The pomegranate (Punica granatum L.) genome and the genomics of punicalagin biosynthesis.</title>
        <authorList>
            <person name="Qin G."/>
            <person name="Xu C."/>
            <person name="Ming R."/>
            <person name="Tang H."/>
            <person name="Guyot R."/>
            <person name="Kramer E.M."/>
            <person name="Hu Y."/>
            <person name="Yi X."/>
            <person name="Qi Y."/>
            <person name="Xu X."/>
            <person name="Gao Z."/>
            <person name="Pan H."/>
            <person name="Jian J."/>
            <person name="Tian Y."/>
            <person name="Yue Z."/>
            <person name="Xu Y."/>
        </authorList>
    </citation>
    <scope>NUCLEOTIDE SEQUENCE [LARGE SCALE GENOMIC DNA]</scope>
    <source>
        <strain evidence="2">cv. Dabenzi</strain>
    </source>
</reference>
<comment type="caution">
    <text evidence="1">The sequence shown here is derived from an EMBL/GenBank/DDBJ whole genome shotgun (WGS) entry which is preliminary data.</text>
</comment>
<protein>
    <submittedName>
        <fullName evidence="1">Uncharacterized protein</fullName>
    </submittedName>
</protein>
<dbReference type="EMBL" id="MTKT01005400">
    <property type="protein sequence ID" value="OWM66980.1"/>
    <property type="molecule type" value="Genomic_DNA"/>
</dbReference>
<accession>A0A218W3T4</accession>
<evidence type="ECO:0000313" key="2">
    <source>
        <dbReference type="Proteomes" id="UP000197138"/>
    </source>
</evidence>
<gene>
    <name evidence="1" type="ORF">CDL15_Pgr000432</name>
</gene>
<dbReference type="Proteomes" id="UP000197138">
    <property type="component" value="Unassembled WGS sequence"/>
</dbReference>
<evidence type="ECO:0000313" key="1">
    <source>
        <dbReference type="EMBL" id="OWM66980.1"/>
    </source>
</evidence>
<sequence length="124" mass="14019">MMDLISPIVCAATLIISRRRMHNGNSTIHIENETTFITVVCKRRVILAYMAFNLTLEISKQGTTKIKNLDDNIGSTKLKLTKEHMKEISDAVPYSLRWLSGDTSYDFTAHVTWKHATSSPKAHV</sequence>
<name>A0A218W3T4_PUNGR</name>
<proteinExistence type="predicted"/>
<organism evidence="1 2">
    <name type="scientific">Punica granatum</name>
    <name type="common">Pomegranate</name>
    <dbReference type="NCBI Taxonomy" id="22663"/>
    <lineage>
        <taxon>Eukaryota</taxon>
        <taxon>Viridiplantae</taxon>
        <taxon>Streptophyta</taxon>
        <taxon>Embryophyta</taxon>
        <taxon>Tracheophyta</taxon>
        <taxon>Spermatophyta</taxon>
        <taxon>Magnoliopsida</taxon>
        <taxon>eudicotyledons</taxon>
        <taxon>Gunneridae</taxon>
        <taxon>Pentapetalae</taxon>
        <taxon>rosids</taxon>
        <taxon>malvids</taxon>
        <taxon>Myrtales</taxon>
        <taxon>Lythraceae</taxon>
        <taxon>Punica</taxon>
    </lineage>
</organism>
<dbReference type="AlphaFoldDB" id="A0A218W3T4"/>